<evidence type="ECO:0000313" key="2">
    <source>
        <dbReference type="Proteomes" id="UP000614610"/>
    </source>
</evidence>
<sequence length="555" mass="63476">MPKLQPYMKSGRSVRHLSLANYCGGGIPDTRNREMSLSHMDLLLPQFTTLRSFTIQRRSGSGPPLMTYVSALQQALRTCPSLNEVFIEFRHDIGDVSDLSVLEDGSALEPSVPHPRLLDLTVRLGQMAYNNDLAPTYSLLNLICKMIGGSSQTVRDLRFGIGVHNLHEDFDEALYEQSDWAIISRDRSSKPVMNLPKVEKLILDLTEAVLCNSLFSDFCYMDRDKIRELELCNMAATEPFPVEQWIDMVFEARNMKKLKWLKELRISFLDTEPPADGSLSQIAKLYIQKYNGFLKHGSLVKDLNIRFDELADWPHPAQEWKAVKWSEFQEVSQPAPNILEKLLPRFDRLNRVEFQRDTRTLGSLGDFVRGLGLVLSRVTSLTALDLSIQYNTEDKSDWARNAVEIEYSSFAARLRDLSISVEPKSRELDWNEEPTDHDLLDCFWFMDVLIQLLSIPSQTVKNLNFEFILEKFGGCPLGRRWLKNRENGLPTKIVKNRLELPLVSKLYLTLGNGCQFAYENCFKITHGEVKDLSLQLITLPGGEWLKPSLCIIHVT</sequence>
<evidence type="ECO:0000313" key="1">
    <source>
        <dbReference type="EMBL" id="KAF3206126.1"/>
    </source>
</evidence>
<dbReference type="OrthoDB" id="5320649at2759"/>
<dbReference type="AlphaFoldDB" id="A0A8H8V3W5"/>
<organism evidence="1 2">
    <name type="scientific">Orbilia oligospora</name>
    <name type="common">Nematode-trapping fungus</name>
    <name type="synonym">Arthrobotrys oligospora</name>
    <dbReference type="NCBI Taxonomy" id="2813651"/>
    <lineage>
        <taxon>Eukaryota</taxon>
        <taxon>Fungi</taxon>
        <taxon>Dikarya</taxon>
        <taxon>Ascomycota</taxon>
        <taxon>Pezizomycotina</taxon>
        <taxon>Orbiliomycetes</taxon>
        <taxon>Orbiliales</taxon>
        <taxon>Orbiliaceae</taxon>
        <taxon>Orbilia</taxon>
    </lineage>
</organism>
<protein>
    <submittedName>
        <fullName evidence="1">Uncharacterized protein</fullName>
    </submittedName>
</protein>
<gene>
    <name evidence="1" type="ORF">TWF679_009077</name>
</gene>
<dbReference type="EMBL" id="WIWT01000060">
    <property type="protein sequence ID" value="KAF3206126.1"/>
    <property type="molecule type" value="Genomic_DNA"/>
</dbReference>
<name>A0A8H8V3W5_ORBOL</name>
<proteinExistence type="predicted"/>
<dbReference type="Proteomes" id="UP000614610">
    <property type="component" value="Unassembled WGS sequence"/>
</dbReference>
<comment type="caution">
    <text evidence="1">The sequence shown here is derived from an EMBL/GenBank/DDBJ whole genome shotgun (WGS) entry which is preliminary data.</text>
</comment>
<accession>A0A8H8V3W5</accession>
<reference evidence="1" key="1">
    <citation type="submission" date="2019-06" db="EMBL/GenBank/DDBJ databases">
        <authorList>
            <person name="Palmer J.M."/>
        </authorList>
    </citation>
    <scope>NUCLEOTIDE SEQUENCE</scope>
    <source>
        <strain evidence="1">TWF679</strain>
    </source>
</reference>